<protein>
    <submittedName>
        <fullName evidence="1">Uncharacterized protein</fullName>
    </submittedName>
</protein>
<evidence type="ECO:0000313" key="2">
    <source>
        <dbReference type="Proteomes" id="UP000736328"/>
    </source>
</evidence>
<dbReference type="InterPro" id="IPR037257">
    <property type="entry name" value="T2SS_E_N_sf"/>
</dbReference>
<dbReference type="AlphaFoldDB" id="A0A933IBU0"/>
<proteinExistence type="predicted"/>
<sequence>MAQKRKIIGEIMVSLGYVTLEQINTARWRQMQGTAKRIGECLVELGHATRDEVRQALQVQELDPAE</sequence>
<reference evidence="1" key="1">
    <citation type="submission" date="2020-07" db="EMBL/GenBank/DDBJ databases">
        <title>Huge and variable diversity of episymbiotic CPR bacteria and DPANN archaea in groundwater ecosystems.</title>
        <authorList>
            <person name="He C.Y."/>
            <person name="Keren R."/>
            <person name="Whittaker M."/>
            <person name="Farag I.F."/>
            <person name="Doudna J."/>
            <person name="Cate J.H.D."/>
            <person name="Banfield J.F."/>
        </authorList>
    </citation>
    <scope>NUCLEOTIDE SEQUENCE</scope>
    <source>
        <strain evidence="1">NC_groundwater_1520_Pr4_B-0.1um_53_5</strain>
    </source>
</reference>
<gene>
    <name evidence="1" type="ORF">HY768_09375</name>
</gene>
<name>A0A933IBU0_UNCT6</name>
<evidence type="ECO:0000313" key="1">
    <source>
        <dbReference type="EMBL" id="MBI4727409.1"/>
    </source>
</evidence>
<organism evidence="1 2">
    <name type="scientific">candidate division TA06 bacterium</name>
    <dbReference type="NCBI Taxonomy" id="2250710"/>
    <lineage>
        <taxon>Bacteria</taxon>
        <taxon>Bacteria division TA06</taxon>
    </lineage>
</organism>
<dbReference type="SUPFAM" id="SSF160246">
    <property type="entry name" value="EspE N-terminal domain-like"/>
    <property type="match status" value="1"/>
</dbReference>
<dbReference type="EMBL" id="JACQXR010000122">
    <property type="protein sequence ID" value="MBI4727409.1"/>
    <property type="molecule type" value="Genomic_DNA"/>
</dbReference>
<comment type="caution">
    <text evidence="1">The sequence shown here is derived from an EMBL/GenBank/DDBJ whole genome shotgun (WGS) entry which is preliminary data.</text>
</comment>
<dbReference type="Proteomes" id="UP000736328">
    <property type="component" value="Unassembled WGS sequence"/>
</dbReference>
<accession>A0A933IBU0</accession>